<dbReference type="GO" id="GO:0003677">
    <property type="term" value="F:DNA binding"/>
    <property type="evidence" value="ECO:0007669"/>
    <property type="project" value="InterPro"/>
</dbReference>
<dbReference type="KEGG" id="ppai:E1956_41395"/>
<organism evidence="2 3">
    <name type="scientific">Paraburkholderia pallida</name>
    <dbReference type="NCBI Taxonomy" id="2547399"/>
    <lineage>
        <taxon>Bacteria</taxon>
        <taxon>Pseudomonadati</taxon>
        <taxon>Pseudomonadota</taxon>
        <taxon>Betaproteobacteria</taxon>
        <taxon>Burkholderiales</taxon>
        <taxon>Burkholderiaceae</taxon>
        <taxon>Paraburkholderia</taxon>
    </lineage>
</organism>
<dbReference type="EMBL" id="CP038151">
    <property type="protein sequence ID" value="QBR03574.1"/>
    <property type="molecule type" value="Genomic_DNA"/>
</dbReference>
<evidence type="ECO:0008006" key="4">
    <source>
        <dbReference type="Google" id="ProtNLM"/>
    </source>
</evidence>
<dbReference type="Gene3D" id="3.40.50.1390">
    <property type="entry name" value="Resolvase, N-terminal catalytic domain"/>
    <property type="match status" value="1"/>
</dbReference>
<feature type="region of interest" description="Disordered" evidence="1">
    <location>
        <begin position="87"/>
        <end position="109"/>
    </location>
</feature>
<reference evidence="2 3" key="1">
    <citation type="submission" date="2019-03" db="EMBL/GenBank/DDBJ databases">
        <title>Paraburkholderia sp. 7MH5, isolated from subtropical forest soil.</title>
        <authorList>
            <person name="Gao Z.-H."/>
            <person name="Qiu L.-H."/>
        </authorList>
    </citation>
    <scope>NUCLEOTIDE SEQUENCE [LARGE SCALE GENOMIC DNA]</scope>
    <source>
        <strain evidence="2 3">7MH5</strain>
    </source>
</reference>
<dbReference type="InterPro" id="IPR036162">
    <property type="entry name" value="Resolvase-like_N_sf"/>
</dbReference>
<dbReference type="RefSeq" id="WP_134759124.1">
    <property type="nucleotide sequence ID" value="NZ_CP038151.1"/>
</dbReference>
<evidence type="ECO:0000256" key="1">
    <source>
        <dbReference type="SAM" id="MobiDB-lite"/>
    </source>
</evidence>
<dbReference type="GO" id="GO:0000150">
    <property type="term" value="F:DNA strand exchange activity"/>
    <property type="evidence" value="ECO:0007669"/>
    <property type="project" value="InterPro"/>
</dbReference>
<gene>
    <name evidence="2" type="ORF">E1956_41395</name>
</gene>
<evidence type="ECO:0000313" key="3">
    <source>
        <dbReference type="Proteomes" id="UP000295727"/>
    </source>
</evidence>
<proteinExistence type="predicted"/>
<dbReference type="AlphaFoldDB" id="A0A4P7D9P2"/>
<dbReference type="Proteomes" id="UP000295727">
    <property type="component" value="Chromosome 4"/>
</dbReference>
<protein>
    <recommendedName>
        <fullName evidence="4">Resolvase/invertase-type recombinase catalytic domain-containing protein</fullName>
    </recommendedName>
</protein>
<keyword evidence="3" id="KW-1185">Reference proteome</keyword>
<sequence length="127" mass="14269">MNTKRTPASTPHHGRRVYSYERISTKTQSAGTGIERQASYAAKWAAERRLVLDTSLNLRDEGLSANHQKHVKRGALGMFLRVVEESRRGKPFAENSSSPDRATRAEGNERSILSFHSVVRVDRHVSP</sequence>
<accession>A0A4P7D9P2</accession>
<dbReference type="OrthoDB" id="9791494at2"/>
<name>A0A4P7D9P2_9BURK</name>
<evidence type="ECO:0000313" key="2">
    <source>
        <dbReference type="EMBL" id="QBR03574.1"/>
    </source>
</evidence>